<evidence type="ECO:0000259" key="1">
    <source>
        <dbReference type="PROSITE" id="PS51186"/>
    </source>
</evidence>
<proteinExistence type="predicted"/>
<sequence>MKPYSKSDAIRLLERKGFYLMNSSNVDRFISCGIDAFHGYSLYDFFFPKKDYDKKLSLLIEVLIKETGKHGILYADSEKVNGLAQWFPPGYTGSSLFNHIYCGAWKFLFASDFFGTYNRMSHYEDFATKHKSGLTQNNDVFLYLLAVRKSMQKKGISSKLVRPMLEYAKSINRPCFLETHEQKNVTLYEHMGFKLLSTAKMAGTSVTYYPMMYKVD</sequence>
<evidence type="ECO:0000313" key="3">
    <source>
        <dbReference type="Proteomes" id="UP001470230"/>
    </source>
</evidence>
<dbReference type="Pfam" id="PF13508">
    <property type="entry name" value="Acetyltransf_7"/>
    <property type="match status" value="1"/>
</dbReference>
<dbReference type="PROSITE" id="PS51186">
    <property type="entry name" value="GNAT"/>
    <property type="match status" value="1"/>
</dbReference>
<organism evidence="2 3">
    <name type="scientific">Tritrichomonas musculus</name>
    <dbReference type="NCBI Taxonomy" id="1915356"/>
    <lineage>
        <taxon>Eukaryota</taxon>
        <taxon>Metamonada</taxon>
        <taxon>Parabasalia</taxon>
        <taxon>Tritrichomonadida</taxon>
        <taxon>Tritrichomonadidae</taxon>
        <taxon>Tritrichomonas</taxon>
    </lineage>
</organism>
<reference evidence="2 3" key="1">
    <citation type="submission" date="2024-04" db="EMBL/GenBank/DDBJ databases">
        <title>Tritrichomonas musculus Genome.</title>
        <authorList>
            <person name="Alves-Ferreira E."/>
            <person name="Grigg M."/>
            <person name="Lorenzi H."/>
            <person name="Galac M."/>
        </authorList>
    </citation>
    <scope>NUCLEOTIDE SEQUENCE [LARGE SCALE GENOMIC DNA]</scope>
    <source>
        <strain evidence="2 3">EAF2021</strain>
    </source>
</reference>
<name>A0ABR2HHJ6_9EUKA</name>
<dbReference type="Gene3D" id="3.40.630.30">
    <property type="match status" value="1"/>
</dbReference>
<gene>
    <name evidence="2" type="ORF">M9Y10_019535</name>
</gene>
<comment type="caution">
    <text evidence="2">The sequence shown here is derived from an EMBL/GenBank/DDBJ whole genome shotgun (WGS) entry which is preliminary data.</text>
</comment>
<dbReference type="CDD" id="cd04301">
    <property type="entry name" value="NAT_SF"/>
    <property type="match status" value="1"/>
</dbReference>
<dbReference type="InterPro" id="IPR000182">
    <property type="entry name" value="GNAT_dom"/>
</dbReference>
<dbReference type="EMBL" id="JAPFFF010000028">
    <property type="protein sequence ID" value="KAK8846961.1"/>
    <property type="molecule type" value="Genomic_DNA"/>
</dbReference>
<dbReference type="PANTHER" id="PTHR42791">
    <property type="entry name" value="GNAT FAMILY ACETYLTRANSFERASE"/>
    <property type="match status" value="1"/>
</dbReference>
<dbReference type="PANTHER" id="PTHR42791:SF1">
    <property type="entry name" value="N-ACETYLTRANSFERASE DOMAIN-CONTAINING PROTEIN"/>
    <property type="match status" value="1"/>
</dbReference>
<dbReference type="InterPro" id="IPR016181">
    <property type="entry name" value="Acyl_CoA_acyltransferase"/>
</dbReference>
<accession>A0ABR2HHJ6</accession>
<protein>
    <recommendedName>
        <fullName evidence="1">N-acetyltransferase domain-containing protein</fullName>
    </recommendedName>
</protein>
<dbReference type="Proteomes" id="UP001470230">
    <property type="component" value="Unassembled WGS sequence"/>
</dbReference>
<dbReference type="InterPro" id="IPR052523">
    <property type="entry name" value="Trichothecene_AcTrans"/>
</dbReference>
<keyword evidence="3" id="KW-1185">Reference proteome</keyword>
<feature type="domain" description="N-acetyltransferase" evidence="1">
    <location>
        <begin position="133"/>
        <end position="216"/>
    </location>
</feature>
<dbReference type="SUPFAM" id="SSF55729">
    <property type="entry name" value="Acyl-CoA N-acyltransferases (Nat)"/>
    <property type="match status" value="1"/>
</dbReference>
<evidence type="ECO:0000313" key="2">
    <source>
        <dbReference type="EMBL" id="KAK8846961.1"/>
    </source>
</evidence>